<proteinExistence type="predicted"/>
<gene>
    <name evidence="2" type="ORF">ACT17_31330</name>
</gene>
<dbReference type="EMBL" id="LFOD01000054">
    <property type="protein sequence ID" value="KMV14210.1"/>
    <property type="molecule type" value="Genomic_DNA"/>
</dbReference>
<feature type="domain" description="Putative host cell surface-exposed lipoprotein Ltp-like HTH region" evidence="1">
    <location>
        <begin position="54"/>
        <end position="94"/>
    </location>
</feature>
<reference evidence="2 3" key="1">
    <citation type="submission" date="2015-06" db="EMBL/GenBank/DDBJ databases">
        <title>Genome sequence of Mycobacterium conceptionense strain MLE.</title>
        <authorList>
            <person name="Greninger A.L."/>
            <person name="Cunningham G."/>
            <person name="Chiu C.Y."/>
            <person name="Miller S."/>
        </authorList>
    </citation>
    <scope>NUCLEOTIDE SEQUENCE [LARGE SCALE GENOMIC DNA]</scope>
    <source>
        <strain evidence="2 3">MLE</strain>
    </source>
</reference>
<dbReference type="Gene3D" id="1.10.10.10">
    <property type="entry name" value="Winged helix-like DNA-binding domain superfamily/Winged helix DNA-binding domain"/>
    <property type="match status" value="2"/>
</dbReference>
<accession>A0A0J8U133</accession>
<name>A0A0J8U133_9MYCO</name>
<dbReference type="PATRIC" id="fig|451644.5.peg.6428"/>
<dbReference type="AlphaFoldDB" id="A0A0J8U133"/>
<organism evidence="2 3">
    <name type="scientific">Mycolicibacterium conceptionense</name>
    <dbReference type="NCBI Taxonomy" id="451644"/>
    <lineage>
        <taxon>Bacteria</taxon>
        <taxon>Bacillati</taxon>
        <taxon>Actinomycetota</taxon>
        <taxon>Actinomycetes</taxon>
        <taxon>Mycobacteriales</taxon>
        <taxon>Mycobacteriaceae</taxon>
        <taxon>Mycolicibacterium</taxon>
    </lineage>
</organism>
<evidence type="ECO:0000313" key="2">
    <source>
        <dbReference type="EMBL" id="KMV14210.1"/>
    </source>
</evidence>
<dbReference type="Proteomes" id="UP000037594">
    <property type="component" value="Unassembled WGS sequence"/>
</dbReference>
<evidence type="ECO:0000313" key="3">
    <source>
        <dbReference type="Proteomes" id="UP000037594"/>
    </source>
</evidence>
<dbReference type="Pfam" id="PF07553">
    <property type="entry name" value="Lipoprotein_Ltp"/>
    <property type="match status" value="2"/>
</dbReference>
<feature type="domain" description="Putative host cell surface-exposed lipoprotein Ltp-like HTH region" evidence="1">
    <location>
        <begin position="9"/>
        <end position="51"/>
    </location>
</feature>
<comment type="caution">
    <text evidence="2">The sequence shown here is derived from an EMBL/GenBank/DDBJ whole genome shotgun (WGS) entry which is preliminary data.</text>
</comment>
<dbReference type="InterPro" id="IPR036388">
    <property type="entry name" value="WH-like_DNA-bd_sf"/>
</dbReference>
<evidence type="ECO:0000259" key="1">
    <source>
        <dbReference type="Pfam" id="PF07553"/>
    </source>
</evidence>
<protein>
    <recommendedName>
        <fullName evidence="1">Putative host cell surface-exposed lipoprotein Ltp-like HTH region domain-containing protein</fullName>
    </recommendedName>
</protein>
<sequence>MQPGSTVSQRNAVRSAEQYLDYSAFSRQGLIEQLEYEGFSTADATFAVDTITVDWNAQAAKAAKAYLDYSAFSRSGLIEQLEYEGYTPAQAAYGAAAAGL</sequence>
<dbReference type="InterPro" id="IPR011434">
    <property type="entry name" value="Ltp-like_HTH"/>
</dbReference>